<name>A0ABX0HTR5_9BURK</name>
<dbReference type="EMBL" id="JAAOCD010000001">
    <property type="protein sequence ID" value="NHK96804.1"/>
    <property type="molecule type" value="Genomic_DNA"/>
</dbReference>
<evidence type="ECO:0000313" key="1">
    <source>
        <dbReference type="EMBL" id="NHK96804.1"/>
    </source>
</evidence>
<keyword evidence="2" id="KW-1185">Reference proteome</keyword>
<dbReference type="RefSeq" id="WP_138938839.1">
    <property type="nucleotide sequence ID" value="NZ_JAAOCD010000001.1"/>
</dbReference>
<sequence length="117" mass="12456">MSGDTAGAVAAMLAGSLMAYRNADFPDRQFGPLVRQMRTVLSGNEGFARVPEADRQDLYYQLATLGMFLAATQVALKRTPDPGVEANMRAAGEANLRALLGVDPAGLRLGPQGLYLE</sequence>
<gene>
    <name evidence="1" type="ORF">G7087_00280</name>
</gene>
<evidence type="ECO:0000313" key="2">
    <source>
        <dbReference type="Proteomes" id="UP000802098"/>
    </source>
</evidence>
<dbReference type="Proteomes" id="UP000802098">
    <property type="component" value="Unassembled WGS sequence"/>
</dbReference>
<dbReference type="Pfam" id="PF20388">
    <property type="entry name" value="DUF6683"/>
    <property type="match status" value="1"/>
</dbReference>
<organism evidence="1 2">
    <name type="scientific">Rubrivivax benzoatilyticus</name>
    <dbReference type="NCBI Taxonomy" id="316997"/>
    <lineage>
        <taxon>Bacteria</taxon>
        <taxon>Pseudomonadati</taxon>
        <taxon>Pseudomonadota</taxon>
        <taxon>Betaproteobacteria</taxon>
        <taxon>Burkholderiales</taxon>
        <taxon>Sphaerotilaceae</taxon>
        <taxon>Rubrivivax</taxon>
    </lineage>
</organism>
<dbReference type="InterPro" id="IPR046505">
    <property type="entry name" value="DUF6683"/>
</dbReference>
<proteinExistence type="predicted"/>
<protein>
    <recommendedName>
        <fullName evidence="3">ADP-ribosylglycohydrolase</fullName>
    </recommendedName>
</protein>
<accession>A0ABX0HTR5</accession>
<evidence type="ECO:0008006" key="3">
    <source>
        <dbReference type="Google" id="ProtNLM"/>
    </source>
</evidence>
<comment type="caution">
    <text evidence="1">The sequence shown here is derived from an EMBL/GenBank/DDBJ whole genome shotgun (WGS) entry which is preliminary data.</text>
</comment>
<reference evidence="1 2" key="1">
    <citation type="submission" date="2020-03" db="EMBL/GenBank/DDBJ databases">
        <title>Rubrivivax benzoatilyticus JA2 (sequenced after 10 years sub-culturing).</title>
        <authorList>
            <person name="Gupta D."/>
            <person name="Chintalapati S."/>
            <person name="Chintalapati V.R."/>
        </authorList>
    </citation>
    <scope>NUCLEOTIDE SEQUENCE [LARGE SCALE GENOMIC DNA]</scope>
    <source>
        <strain evidence="1 2">JA2-Mal</strain>
    </source>
</reference>